<comment type="caution">
    <text evidence="2">The sequence shown here is derived from an EMBL/GenBank/DDBJ whole genome shotgun (WGS) entry which is preliminary data.</text>
</comment>
<evidence type="ECO:0000313" key="3">
    <source>
        <dbReference type="Proteomes" id="UP000258928"/>
    </source>
</evidence>
<dbReference type="InterPro" id="IPR041685">
    <property type="entry name" value="AAA_GajA/Old/RecF-like"/>
</dbReference>
<name>A0ABD7P580_KLEVA</name>
<accession>A0ABD7P580</accession>
<dbReference type="Pfam" id="PF13175">
    <property type="entry name" value="AAA_15"/>
    <property type="match status" value="1"/>
</dbReference>
<keyword evidence="2" id="KW-0067">ATP-binding</keyword>
<dbReference type="PANTHER" id="PTHR43581">
    <property type="entry name" value="ATP/GTP PHOSPHATASE"/>
    <property type="match status" value="1"/>
</dbReference>
<dbReference type="GO" id="GO:0005524">
    <property type="term" value="F:ATP binding"/>
    <property type="evidence" value="ECO:0007669"/>
    <property type="project" value="UniProtKB-KW"/>
</dbReference>
<evidence type="ECO:0000259" key="1">
    <source>
        <dbReference type="Pfam" id="PF13175"/>
    </source>
</evidence>
<dbReference type="AlphaFoldDB" id="A0ABD7P580"/>
<protein>
    <submittedName>
        <fullName evidence="2">Predicted ATP-binding protein involved in virulence</fullName>
    </submittedName>
</protein>
<organism evidence="2 3">
    <name type="scientific">Klebsiella variicola</name>
    <dbReference type="NCBI Taxonomy" id="244366"/>
    <lineage>
        <taxon>Bacteria</taxon>
        <taxon>Pseudomonadati</taxon>
        <taxon>Pseudomonadota</taxon>
        <taxon>Gammaproteobacteria</taxon>
        <taxon>Enterobacterales</taxon>
        <taxon>Enterobacteriaceae</taxon>
        <taxon>Klebsiella/Raoultella group</taxon>
        <taxon>Klebsiella</taxon>
        <taxon>Klebsiella pneumoniae complex</taxon>
    </lineage>
</organism>
<dbReference type="InterPro" id="IPR027417">
    <property type="entry name" value="P-loop_NTPase"/>
</dbReference>
<dbReference type="SUPFAM" id="SSF52540">
    <property type="entry name" value="P-loop containing nucleoside triphosphate hydrolases"/>
    <property type="match status" value="1"/>
</dbReference>
<dbReference type="Gene3D" id="3.40.50.300">
    <property type="entry name" value="P-loop containing nucleotide triphosphate hydrolases"/>
    <property type="match status" value="1"/>
</dbReference>
<feature type="domain" description="Endonuclease GajA/Old nuclease/RecF-like AAA" evidence="1">
    <location>
        <begin position="1"/>
        <end position="382"/>
    </location>
</feature>
<dbReference type="InterPro" id="IPR051396">
    <property type="entry name" value="Bact_Antivir_Def_Nuclease"/>
</dbReference>
<dbReference type="RefSeq" id="WP_117268095.1">
    <property type="nucleotide sequence ID" value="NZ_UKAS01000006.1"/>
</dbReference>
<dbReference type="PANTHER" id="PTHR43581:SF4">
    <property type="entry name" value="ATP_GTP PHOSPHATASE"/>
    <property type="match status" value="1"/>
</dbReference>
<dbReference type="Proteomes" id="UP000258928">
    <property type="component" value="Unassembled WGS sequence"/>
</dbReference>
<sequence length="664" mass="76413">MIVGVILRNFKNFRNQHYIPLTVNARSSWLIGENGVGKSSILQALDTILNKNDFNKLDINNDARSQGLLTREPFIVPIFLIRKEKIRSNASIYKTLEVISDITWQIESEDFNLLQRTLAEKFVAHRTLLEEKYSSSEYFLIPIGSVKKGANDTPTPTMSIFESIEDYHVELESLIPESTSVTSNQRKYFFQIALYRTLDHIKEIYNYIYLPAEITVSEYSKIESNLLQSLLGENLQQKISKIIKKKDITEINRFLNEFVEQISKKLDGRYQFKKPSQRQNSFTQRHMVANIIESYFSDKILHYIDTVNKDTPIQNLSSGEKRKALLDIATNFLKYNPQKSQQSTILAIDEPELSLHATSCFQQFEKIKKISNIGIQSICTTHWYGFLPVAGSGTAIYIAPSQNQIKALDLSNYRDELKNLTTETNGFYLDVLEMKSNHDLTQSIVYSITSQNSYNWIICEGKTDKEYISKHLEFESIDNLIVLSVGGSVAVKKIYNLLILALEDRKKTISGKVYCLLDTDHKYSAFHATDTIPSIKIRRLLLNKNMDEIILAKVTDDSVYPPTEIEQALDAEFYIETLTSLYNNGEEAFSFMKKPLILQSSVSGGALDLNMTERKKITEYFDIPGKKYEFCNAYIEIMSKSEYIQTPRWLMDIRDFFQNEADLS</sequence>
<keyword evidence="2" id="KW-0547">Nucleotide-binding</keyword>
<gene>
    <name evidence="2" type="ORF">SAMEA3729809_02553</name>
</gene>
<proteinExistence type="predicted"/>
<dbReference type="EMBL" id="UKAS01000006">
    <property type="protein sequence ID" value="SXF93830.1"/>
    <property type="molecule type" value="Genomic_DNA"/>
</dbReference>
<reference evidence="2 3" key="1">
    <citation type="submission" date="2018-08" db="EMBL/GenBank/DDBJ databases">
        <authorList>
            <consortium name="Pathogen Informatics"/>
        </authorList>
    </citation>
    <scope>NUCLEOTIDE SEQUENCE [LARGE SCALE GENOMIC DNA]</scope>
    <source>
        <strain evidence="2 3">EuSCAPE_TR218</strain>
    </source>
</reference>
<evidence type="ECO:0000313" key="2">
    <source>
        <dbReference type="EMBL" id="SXF93830.1"/>
    </source>
</evidence>